<dbReference type="AlphaFoldDB" id="A0A329QSX5"/>
<dbReference type="GO" id="GO:0098797">
    <property type="term" value="C:plasma membrane protein complex"/>
    <property type="evidence" value="ECO:0007669"/>
    <property type="project" value="TreeGrafter"/>
</dbReference>
<comment type="caution">
    <text evidence="9">The sequence shown here is derived from an EMBL/GenBank/DDBJ whole genome shotgun (WGS) entry which is preliminary data.</text>
</comment>
<evidence type="ECO:0000313" key="10">
    <source>
        <dbReference type="Proteomes" id="UP000250462"/>
    </source>
</evidence>
<evidence type="ECO:0000256" key="3">
    <source>
        <dbReference type="ARBA" id="ARBA00022475"/>
    </source>
</evidence>
<feature type="transmembrane region" description="Helical" evidence="7">
    <location>
        <begin position="322"/>
        <end position="344"/>
    </location>
</feature>
<evidence type="ECO:0000256" key="2">
    <source>
        <dbReference type="ARBA" id="ARBA00005236"/>
    </source>
</evidence>
<proteinExistence type="inferred from homology"/>
<feature type="transmembrane region" description="Helical" evidence="7">
    <location>
        <begin position="642"/>
        <end position="666"/>
    </location>
</feature>
<protein>
    <recommendedName>
        <fullName evidence="8">ABC3 transporter permease C-terminal domain-containing protein</fullName>
    </recommendedName>
</protein>
<evidence type="ECO:0000259" key="8">
    <source>
        <dbReference type="Pfam" id="PF02687"/>
    </source>
</evidence>
<evidence type="ECO:0000256" key="1">
    <source>
        <dbReference type="ARBA" id="ARBA00004651"/>
    </source>
</evidence>
<feature type="transmembrane region" description="Helical" evidence="7">
    <location>
        <begin position="402"/>
        <end position="422"/>
    </location>
</feature>
<evidence type="ECO:0000256" key="4">
    <source>
        <dbReference type="ARBA" id="ARBA00022692"/>
    </source>
</evidence>
<dbReference type="EMBL" id="QMIG01000006">
    <property type="protein sequence ID" value="RAW15377.1"/>
    <property type="molecule type" value="Genomic_DNA"/>
</dbReference>
<dbReference type="OrthoDB" id="4871813at2"/>
<dbReference type="PANTHER" id="PTHR30489">
    <property type="entry name" value="LIPOPROTEIN-RELEASING SYSTEM TRANSMEMBRANE PROTEIN LOLE"/>
    <property type="match status" value="1"/>
</dbReference>
<reference evidence="9 10" key="1">
    <citation type="submission" date="2018-06" db="EMBL/GenBank/DDBJ databases">
        <title>Phytoactinopolyspora halophila sp. nov., a novel halophilic actinomycete isolated from a saline soil in China.</title>
        <authorList>
            <person name="Tang S.-K."/>
        </authorList>
    </citation>
    <scope>NUCLEOTIDE SEQUENCE [LARGE SCALE GENOMIC DNA]</scope>
    <source>
        <strain evidence="9 10">YIM 96934</strain>
    </source>
</reference>
<evidence type="ECO:0000256" key="6">
    <source>
        <dbReference type="ARBA" id="ARBA00023136"/>
    </source>
</evidence>
<keyword evidence="10" id="KW-1185">Reference proteome</keyword>
<dbReference type="GO" id="GO:0044874">
    <property type="term" value="P:lipoprotein localization to outer membrane"/>
    <property type="evidence" value="ECO:0007669"/>
    <property type="project" value="TreeGrafter"/>
</dbReference>
<dbReference type="InterPro" id="IPR003838">
    <property type="entry name" value="ABC3_permease_C"/>
</dbReference>
<keyword evidence="5 7" id="KW-1133">Transmembrane helix</keyword>
<organism evidence="9 10">
    <name type="scientific">Phytoactinopolyspora halophila</name>
    <dbReference type="NCBI Taxonomy" id="1981511"/>
    <lineage>
        <taxon>Bacteria</taxon>
        <taxon>Bacillati</taxon>
        <taxon>Actinomycetota</taxon>
        <taxon>Actinomycetes</taxon>
        <taxon>Jiangellales</taxon>
        <taxon>Jiangellaceae</taxon>
        <taxon>Phytoactinopolyspora</taxon>
    </lineage>
</organism>
<keyword evidence="4 7" id="KW-0812">Transmembrane</keyword>
<keyword evidence="3" id="KW-1003">Cell membrane</keyword>
<sequence length="764" mass="79853">MIRLGMRLAVAGGRTAWGLAAVTTAAVAVGTALLLLALSAVPAMQARADRTAWMDSYDWAKEADDSESYTLVDVVEDNYHQADIDVVSMAGVGTDAPVPPGIDSLPREGEVVVSPALAELMMRAPVLGDRYGDVVGEVGDDALAGPDHLLAIRGVSSDEARLFGLPVVEFDHHGEVVQLEGVLRLLIVLGGVALLAPIALFVAMITRLSAASRDRRLAALRLAGATARQVRQLAMVETLIAGAGGLVLGVGLFFTARPLAAHITYDGGRWFPTDLDPSVAGYIIVVVGVPAVTATASQVALARVARSPLMVSRRADRKPVTAYRVIPLAVAVLGLGLLLTTGTAQDIAGSRGEITAAAFLILLLALTLAGPWFTRGVGLLMTRSSKPALLLAGRRLSNDPRAGFRAVGGVILTVLITTMFVATTPAAAASLRDTEVIGQRTGTVHVSLPTSTIAETEVTIDELESVDGVDSPTPVYEALAQTGQDAVKVWIGDCSAVVAAGRLDGVPCDQASVIVADDQRELIDNPDGVVELHSLSPATPVSNTTAPDEDQIETATVRVDDAAIMPSHEGVDMPAVIVTPDALGSVLPQLRPTLLLARYHSVDALEAVRTTVLRRAPDADVSTRETSYEGFSGSVRQLYQTLTIATVAVFLVAGCGLIVAVTIGLLERRRPFALLRAAGTPLPTLRRTLFLEAAAPLTVMSVISALLGIIIGHFIVDAGGNLASLPWGHLLLPVLAGLVFTMTVVGIALPAVNKITAVEQTRFE</sequence>
<evidence type="ECO:0000313" key="9">
    <source>
        <dbReference type="EMBL" id="RAW15377.1"/>
    </source>
</evidence>
<dbReference type="PANTHER" id="PTHR30489:SF0">
    <property type="entry name" value="LIPOPROTEIN-RELEASING SYSTEM TRANSMEMBRANE PROTEIN LOLE"/>
    <property type="match status" value="1"/>
</dbReference>
<gene>
    <name evidence="9" type="ORF">DPM12_08980</name>
</gene>
<feature type="domain" description="ABC3 transporter permease C-terminal" evidence="8">
    <location>
        <begin position="194"/>
        <end position="307"/>
    </location>
</feature>
<accession>A0A329QSX5</accession>
<comment type="subcellular location">
    <subcellularLocation>
        <location evidence="1">Cell membrane</location>
        <topology evidence="1">Multi-pass membrane protein</topology>
    </subcellularLocation>
</comment>
<feature type="transmembrane region" description="Helical" evidence="7">
    <location>
        <begin position="727"/>
        <end position="752"/>
    </location>
</feature>
<name>A0A329QSX5_9ACTN</name>
<feature type="transmembrane region" description="Helical" evidence="7">
    <location>
        <begin position="238"/>
        <end position="259"/>
    </location>
</feature>
<keyword evidence="6 7" id="KW-0472">Membrane</keyword>
<dbReference type="InterPro" id="IPR051447">
    <property type="entry name" value="Lipoprotein-release_system"/>
</dbReference>
<dbReference type="Proteomes" id="UP000250462">
    <property type="component" value="Unassembled WGS sequence"/>
</dbReference>
<feature type="transmembrane region" description="Helical" evidence="7">
    <location>
        <begin position="279"/>
        <end position="301"/>
    </location>
</feature>
<comment type="similarity">
    <text evidence="2">Belongs to the ABC-4 integral membrane protein family. LolC/E subfamily.</text>
</comment>
<feature type="transmembrane region" description="Helical" evidence="7">
    <location>
        <begin position="356"/>
        <end position="381"/>
    </location>
</feature>
<evidence type="ECO:0000256" key="5">
    <source>
        <dbReference type="ARBA" id="ARBA00022989"/>
    </source>
</evidence>
<feature type="transmembrane region" description="Helical" evidence="7">
    <location>
        <begin position="185"/>
        <end position="206"/>
    </location>
</feature>
<evidence type="ECO:0000256" key="7">
    <source>
        <dbReference type="SAM" id="Phobius"/>
    </source>
</evidence>
<feature type="domain" description="ABC3 transporter permease C-terminal" evidence="8">
    <location>
        <begin position="644"/>
        <end position="755"/>
    </location>
</feature>
<feature type="transmembrane region" description="Helical" evidence="7">
    <location>
        <begin position="693"/>
        <end position="715"/>
    </location>
</feature>
<dbReference type="Pfam" id="PF02687">
    <property type="entry name" value="FtsX"/>
    <property type="match status" value="2"/>
</dbReference>